<keyword evidence="3" id="KW-1185">Reference proteome</keyword>
<sequence>MHTLALYFSSSETTVNKSSLPGLVTTYVTTFLNVSQMATTTQFGQTARVTKFTKPTNGVAHIAVVTPAIVRMRPVKDSCPPRMKTAIKLFIWANNFLLPAELVTVVAITLTF</sequence>
<organism evidence="2 3">
    <name type="scientific">Vigna mungo</name>
    <name type="common">Black gram</name>
    <name type="synonym">Phaseolus mungo</name>
    <dbReference type="NCBI Taxonomy" id="3915"/>
    <lineage>
        <taxon>Eukaryota</taxon>
        <taxon>Viridiplantae</taxon>
        <taxon>Streptophyta</taxon>
        <taxon>Embryophyta</taxon>
        <taxon>Tracheophyta</taxon>
        <taxon>Spermatophyta</taxon>
        <taxon>Magnoliopsida</taxon>
        <taxon>eudicotyledons</taxon>
        <taxon>Gunneridae</taxon>
        <taxon>Pentapetalae</taxon>
        <taxon>rosids</taxon>
        <taxon>fabids</taxon>
        <taxon>Fabales</taxon>
        <taxon>Fabaceae</taxon>
        <taxon>Papilionoideae</taxon>
        <taxon>50 kb inversion clade</taxon>
        <taxon>NPAAA clade</taxon>
        <taxon>indigoferoid/millettioid clade</taxon>
        <taxon>Phaseoleae</taxon>
        <taxon>Vigna</taxon>
    </lineage>
</organism>
<dbReference type="Proteomes" id="UP001374535">
    <property type="component" value="Chromosome 11"/>
</dbReference>
<name>A0AAQ3MHE4_VIGMU</name>
<feature type="transmembrane region" description="Helical" evidence="1">
    <location>
        <begin position="89"/>
        <end position="110"/>
    </location>
</feature>
<dbReference type="EMBL" id="CP144690">
    <property type="protein sequence ID" value="WVY90935.1"/>
    <property type="molecule type" value="Genomic_DNA"/>
</dbReference>
<evidence type="ECO:0000313" key="2">
    <source>
        <dbReference type="EMBL" id="WVY90935.1"/>
    </source>
</evidence>
<protein>
    <submittedName>
        <fullName evidence="2">Uncharacterized protein</fullName>
    </submittedName>
</protein>
<reference evidence="2 3" key="1">
    <citation type="journal article" date="2023" name="Life. Sci Alliance">
        <title>Evolutionary insights into 3D genome organization and epigenetic landscape of Vigna mungo.</title>
        <authorList>
            <person name="Junaid A."/>
            <person name="Singh B."/>
            <person name="Bhatia S."/>
        </authorList>
    </citation>
    <scope>NUCLEOTIDE SEQUENCE [LARGE SCALE GENOMIC DNA]</scope>
    <source>
        <strain evidence="2">Urdbean</strain>
    </source>
</reference>
<evidence type="ECO:0000256" key="1">
    <source>
        <dbReference type="SAM" id="Phobius"/>
    </source>
</evidence>
<keyword evidence="1" id="KW-0812">Transmembrane</keyword>
<accession>A0AAQ3MHE4</accession>
<proteinExistence type="predicted"/>
<gene>
    <name evidence="2" type="ORF">V8G54_036449</name>
</gene>
<dbReference type="AlphaFoldDB" id="A0AAQ3MHE4"/>
<keyword evidence="1" id="KW-1133">Transmembrane helix</keyword>
<keyword evidence="1" id="KW-0472">Membrane</keyword>
<evidence type="ECO:0000313" key="3">
    <source>
        <dbReference type="Proteomes" id="UP001374535"/>
    </source>
</evidence>